<gene>
    <name evidence="1" type="ORF">Hamer_G003709</name>
</gene>
<accession>A0A8J5MV53</accession>
<evidence type="ECO:0000313" key="2">
    <source>
        <dbReference type="Proteomes" id="UP000747542"/>
    </source>
</evidence>
<comment type="caution">
    <text evidence="1">The sequence shown here is derived from an EMBL/GenBank/DDBJ whole genome shotgun (WGS) entry which is preliminary data.</text>
</comment>
<evidence type="ECO:0000313" key="1">
    <source>
        <dbReference type="EMBL" id="KAG7164497.1"/>
    </source>
</evidence>
<dbReference type="AlphaFoldDB" id="A0A8J5MV53"/>
<keyword evidence="2" id="KW-1185">Reference proteome</keyword>
<organism evidence="1 2">
    <name type="scientific">Homarus americanus</name>
    <name type="common">American lobster</name>
    <dbReference type="NCBI Taxonomy" id="6706"/>
    <lineage>
        <taxon>Eukaryota</taxon>
        <taxon>Metazoa</taxon>
        <taxon>Ecdysozoa</taxon>
        <taxon>Arthropoda</taxon>
        <taxon>Crustacea</taxon>
        <taxon>Multicrustacea</taxon>
        <taxon>Malacostraca</taxon>
        <taxon>Eumalacostraca</taxon>
        <taxon>Eucarida</taxon>
        <taxon>Decapoda</taxon>
        <taxon>Pleocyemata</taxon>
        <taxon>Astacidea</taxon>
        <taxon>Nephropoidea</taxon>
        <taxon>Nephropidae</taxon>
        <taxon>Homarus</taxon>
    </lineage>
</organism>
<dbReference type="Proteomes" id="UP000747542">
    <property type="component" value="Unassembled WGS sequence"/>
</dbReference>
<proteinExistence type="predicted"/>
<reference evidence="1" key="1">
    <citation type="journal article" date="2021" name="Sci. Adv.">
        <title>The American lobster genome reveals insights on longevity, neural, and immune adaptations.</title>
        <authorList>
            <person name="Polinski J.M."/>
            <person name="Zimin A.V."/>
            <person name="Clark K.F."/>
            <person name="Kohn A.B."/>
            <person name="Sadowski N."/>
            <person name="Timp W."/>
            <person name="Ptitsyn A."/>
            <person name="Khanna P."/>
            <person name="Romanova D.Y."/>
            <person name="Williams P."/>
            <person name="Greenwood S.J."/>
            <person name="Moroz L.L."/>
            <person name="Walt D.R."/>
            <person name="Bodnar A.G."/>
        </authorList>
    </citation>
    <scope>NUCLEOTIDE SEQUENCE</scope>
    <source>
        <strain evidence="1">GMGI-L3</strain>
    </source>
</reference>
<protein>
    <submittedName>
        <fullName evidence="1">Uncharacterized protein</fullName>
    </submittedName>
</protein>
<name>A0A8J5MV53_HOMAM</name>
<dbReference type="EMBL" id="JAHLQT010025476">
    <property type="protein sequence ID" value="KAG7164497.1"/>
    <property type="molecule type" value="Genomic_DNA"/>
</dbReference>
<sequence>MTMMEHLLPALPSNITNQPLVATSRASVTYLRPTTTTPISSSSTTASAVMMMDSEQISVHVYPPNPFTMDRLLEQRRVLGPSSSVDTNLYIESWQQQDSQPAIQHPPSTSPFIAGRHTFLRGSVSACPSPVPVRTYRLGPASASASPIIPVRGLASTRGRVRGALISAACTLSSSGGVVVSDCASVAPT</sequence>